<dbReference type="InterPro" id="IPR046342">
    <property type="entry name" value="CBS_dom_sf"/>
</dbReference>
<dbReference type="Proteomes" id="UP000236740">
    <property type="component" value="Unassembled WGS sequence"/>
</dbReference>
<evidence type="ECO:0000256" key="2">
    <source>
        <dbReference type="PROSITE-ProRule" id="PRU00703"/>
    </source>
</evidence>
<sequence>MDITDIATPDFVEVDVDKRLGKIRAIFERENPRGIVVTEEGDYAGVIGEKQLVRSRMEDDTKASVVMKSAPRVDRHEDVRETARMLVEGDVKVAPVFEGEKLYGVVASDAILEAVIDSLDAISVEDILTEDVVSVGEKSHVGGAINKLREHGISRLPVVDEDSGKLTGIVTTHDLVEFVVRDDSRQGRGDRRGDLDRMLDLPVYDLMSSPVVTATPAETVDTAVQRMFDNDISGLVVTPDENDERVRGIVTKTDVLRALTFTEEESMDVQITNVSLLETLSREEVVESITSVVDKYQQMQVLHAHVRFHQHKEKLRGTPLIQCQIRLRTSHGQIAGSGEGYGSEHAFHVALDKLERNVLELKGLNADEKYRGQLIRKLGEL</sequence>
<dbReference type="Gene3D" id="3.10.580.10">
    <property type="entry name" value="CBS-domain"/>
    <property type="match status" value="3"/>
</dbReference>
<evidence type="ECO:0000259" key="3">
    <source>
        <dbReference type="PROSITE" id="PS51371"/>
    </source>
</evidence>
<dbReference type="SUPFAM" id="SSF54631">
    <property type="entry name" value="CBS-domain pair"/>
    <property type="match status" value="2"/>
</dbReference>
<reference evidence="4 7" key="2">
    <citation type="journal article" date="2019" name="Nat. Commun.">
        <title>A new type of DNA phosphorothioation-based antiviral system in archaea.</title>
        <authorList>
            <person name="Xiong L."/>
            <person name="Liu S."/>
            <person name="Chen S."/>
            <person name="Xiao Y."/>
            <person name="Zhu B."/>
            <person name="Gao Y."/>
            <person name="Zhang Y."/>
            <person name="Chen B."/>
            <person name="Luo J."/>
            <person name="Deng Z."/>
            <person name="Chen X."/>
            <person name="Wang L."/>
            <person name="Chen S."/>
        </authorList>
    </citation>
    <scope>NUCLEOTIDE SEQUENCE [LARGE SCALE GENOMIC DNA]</scope>
    <source>
        <strain evidence="4 7">CGMCC 1.10331</strain>
    </source>
</reference>
<keyword evidence="1 2" id="KW-0129">CBS domain</keyword>
<feature type="domain" description="CBS" evidence="3">
    <location>
        <begin position="128"/>
        <end position="185"/>
    </location>
</feature>
<evidence type="ECO:0000313" key="6">
    <source>
        <dbReference type="Proteomes" id="UP000236740"/>
    </source>
</evidence>
<dbReference type="InterPro" id="IPR051257">
    <property type="entry name" value="Diverse_CBS-Domain"/>
</dbReference>
<dbReference type="PIRSF" id="PIRSF036983">
    <property type="entry name" value="UCP_2CBS_MJ1404"/>
    <property type="match status" value="1"/>
</dbReference>
<dbReference type="OrthoDB" id="9280at2157"/>
<evidence type="ECO:0000313" key="5">
    <source>
        <dbReference type="EMBL" id="SEF61412.1"/>
    </source>
</evidence>
<dbReference type="CDD" id="cd17780">
    <property type="entry name" value="CBS_pair_arch1_repeat1"/>
    <property type="match status" value="1"/>
</dbReference>
<dbReference type="SUPFAM" id="SSF69754">
    <property type="entry name" value="Ribosome binding protein Y (YfiA homologue)"/>
    <property type="match status" value="1"/>
</dbReference>
<dbReference type="GeneID" id="39857707"/>
<feature type="domain" description="CBS" evidence="3">
    <location>
        <begin position="207"/>
        <end position="266"/>
    </location>
</feature>
<organism evidence="5 6">
    <name type="scientific">Halobellus limi</name>
    <dbReference type="NCBI Taxonomy" id="699433"/>
    <lineage>
        <taxon>Archaea</taxon>
        <taxon>Methanobacteriati</taxon>
        <taxon>Methanobacteriota</taxon>
        <taxon>Stenosarchaea group</taxon>
        <taxon>Halobacteria</taxon>
        <taxon>Halobacteriales</taxon>
        <taxon>Haloferacaceae</taxon>
        <taxon>Halobellus</taxon>
    </lineage>
</organism>
<dbReference type="SMART" id="SM00116">
    <property type="entry name" value="CBS"/>
    <property type="match status" value="4"/>
</dbReference>
<evidence type="ECO:0000256" key="1">
    <source>
        <dbReference type="ARBA" id="ARBA00023122"/>
    </source>
</evidence>
<dbReference type="InterPro" id="IPR014651">
    <property type="entry name" value="UCP036983_2CBS_MJ1404"/>
</dbReference>
<dbReference type="PROSITE" id="PS51371">
    <property type="entry name" value="CBS"/>
    <property type="match status" value="2"/>
</dbReference>
<dbReference type="CDD" id="cd04632">
    <property type="entry name" value="CBS_pair_arch1_repeat2"/>
    <property type="match status" value="1"/>
</dbReference>
<dbReference type="InterPro" id="IPR000644">
    <property type="entry name" value="CBS_dom"/>
</dbReference>
<accession>A0A1H5TEZ3</accession>
<dbReference type="PANTHER" id="PTHR43080:SF2">
    <property type="entry name" value="CBS DOMAIN-CONTAINING PROTEIN"/>
    <property type="match status" value="1"/>
</dbReference>
<evidence type="ECO:0000313" key="7">
    <source>
        <dbReference type="Proteomes" id="UP000296733"/>
    </source>
</evidence>
<proteinExistence type="predicted"/>
<dbReference type="EMBL" id="FNVN01000001">
    <property type="protein sequence ID" value="SEF61412.1"/>
    <property type="molecule type" value="Genomic_DNA"/>
</dbReference>
<dbReference type="InterPro" id="IPR036567">
    <property type="entry name" value="RHF-like"/>
</dbReference>
<dbReference type="Proteomes" id="UP000296733">
    <property type="component" value="Chromosome"/>
</dbReference>
<protein>
    <submittedName>
        <fullName evidence="5">CBS domain-containing protein</fullName>
    </submittedName>
</protein>
<keyword evidence="6" id="KW-1185">Reference proteome</keyword>
<dbReference type="RefSeq" id="WP_103990072.1">
    <property type="nucleotide sequence ID" value="NZ_CP031311.1"/>
</dbReference>
<dbReference type="PANTHER" id="PTHR43080">
    <property type="entry name" value="CBS DOMAIN-CONTAINING PROTEIN CBSX3, MITOCHONDRIAL"/>
    <property type="match status" value="1"/>
</dbReference>
<dbReference type="EMBL" id="CP031311">
    <property type="protein sequence ID" value="QCC47327.1"/>
    <property type="molecule type" value="Genomic_DNA"/>
</dbReference>
<dbReference type="Pfam" id="PF00571">
    <property type="entry name" value="CBS"/>
    <property type="match status" value="3"/>
</dbReference>
<reference evidence="5 6" key="1">
    <citation type="submission" date="2016-10" db="EMBL/GenBank/DDBJ databases">
        <authorList>
            <person name="de Groot N.N."/>
        </authorList>
    </citation>
    <scope>NUCLEOTIDE SEQUENCE [LARGE SCALE GENOMIC DNA]</scope>
    <source>
        <strain evidence="5 6">CGMCC 1.10331</strain>
    </source>
</reference>
<dbReference type="AlphaFoldDB" id="A0A1H5TEZ3"/>
<evidence type="ECO:0000313" key="4">
    <source>
        <dbReference type="EMBL" id="QCC47327.1"/>
    </source>
</evidence>
<gene>
    <name evidence="4" type="ORF">DV707_06435</name>
    <name evidence="5" type="ORF">SAMN04488133_0260</name>
</gene>
<name>A0A1H5TEZ3_9EURY</name>
<dbReference type="KEGG" id="hlm:DV707_06435"/>